<comment type="caution">
    <text evidence="2">The sequence shown here is derived from an EMBL/GenBank/DDBJ whole genome shotgun (WGS) entry which is preliminary data.</text>
</comment>
<dbReference type="InterPro" id="IPR000182">
    <property type="entry name" value="GNAT_dom"/>
</dbReference>
<dbReference type="CDD" id="cd04301">
    <property type="entry name" value="NAT_SF"/>
    <property type="match status" value="1"/>
</dbReference>
<dbReference type="InterPro" id="IPR016181">
    <property type="entry name" value="Acyl_CoA_acyltransferase"/>
</dbReference>
<dbReference type="Pfam" id="PF13302">
    <property type="entry name" value="Acetyltransf_3"/>
    <property type="match status" value="1"/>
</dbReference>
<gene>
    <name evidence="2" type="ORF">JOF53_001786</name>
</gene>
<feature type="domain" description="N-acetyltransferase" evidence="1">
    <location>
        <begin position="11"/>
        <end position="169"/>
    </location>
</feature>
<organism evidence="2 3">
    <name type="scientific">Crossiella equi</name>
    <dbReference type="NCBI Taxonomy" id="130796"/>
    <lineage>
        <taxon>Bacteria</taxon>
        <taxon>Bacillati</taxon>
        <taxon>Actinomycetota</taxon>
        <taxon>Actinomycetes</taxon>
        <taxon>Pseudonocardiales</taxon>
        <taxon>Pseudonocardiaceae</taxon>
        <taxon>Crossiella</taxon>
    </lineage>
</organism>
<proteinExistence type="predicted"/>
<evidence type="ECO:0000313" key="3">
    <source>
        <dbReference type="Proteomes" id="UP001519363"/>
    </source>
</evidence>
<dbReference type="InterPro" id="IPR051531">
    <property type="entry name" value="N-acetyltransferase"/>
</dbReference>
<dbReference type="Gene3D" id="3.40.630.30">
    <property type="match status" value="1"/>
</dbReference>
<dbReference type="Proteomes" id="UP001519363">
    <property type="component" value="Unassembled WGS sequence"/>
</dbReference>
<dbReference type="EMBL" id="JAGIOO010000001">
    <property type="protein sequence ID" value="MBP2472914.1"/>
    <property type="molecule type" value="Genomic_DNA"/>
</dbReference>
<protein>
    <submittedName>
        <fullName evidence="2">RimJ/RimL family protein N-acetyltransferase</fullName>
    </submittedName>
</protein>
<sequence>MSLPVLRTDRLVLRPLTAADQEPLVAVFAGEGADPAPHTSVDLADPHALRALLTMNLIEYRADGLGHFVFELDGTVIGFGHLAGFGQFPPPFVSTGWAVGGAYRGKGLATEAVRAMVTHAHDTVGVPGVWALIHPDNTPSKRVAERSGFVHVGWREKLGRQVEVHVALRPVRDNRFGFGAFGGEFW</sequence>
<keyword evidence="3" id="KW-1185">Reference proteome</keyword>
<accession>A0ABS5A9M2</accession>
<dbReference type="SUPFAM" id="SSF55729">
    <property type="entry name" value="Acyl-CoA N-acyltransferases (Nat)"/>
    <property type="match status" value="1"/>
</dbReference>
<dbReference type="PANTHER" id="PTHR43792">
    <property type="entry name" value="GNAT FAMILY, PUTATIVE (AFU_ORTHOLOGUE AFUA_3G00765)-RELATED-RELATED"/>
    <property type="match status" value="1"/>
</dbReference>
<dbReference type="PROSITE" id="PS51186">
    <property type="entry name" value="GNAT"/>
    <property type="match status" value="1"/>
</dbReference>
<evidence type="ECO:0000313" key="2">
    <source>
        <dbReference type="EMBL" id="MBP2472914.1"/>
    </source>
</evidence>
<evidence type="ECO:0000259" key="1">
    <source>
        <dbReference type="PROSITE" id="PS51186"/>
    </source>
</evidence>
<name>A0ABS5A9M2_9PSEU</name>
<reference evidence="2 3" key="1">
    <citation type="submission" date="2021-03" db="EMBL/GenBank/DDBJ databases">
        <title>Sequencing the genomes of 1000 actinobacteria strains.</title>
        <authorList>
            <person name="Klenk H.-P."/>
        </authorList>
    </citation>
    <scope>NUCLEOTIDE SEQUENCE [LARGE SCALE GENOMIC DNA]</scope>
    <source>
        <strain evidence="2 3">DSM 44580</strain>
    </source>
</reference>
<dbReference type="PANTHER" id="PTHR43792:SF16">
    <property type="entry name" value="N-ACETYLTRANSFERASE DOMAIN-CONTAINING PROTEIN"/>
    <property type="match status" value="1"/>
</dbReference>
<dbReference type="RefSeq" id="WP_158103581.1">
    <property type="nucleotide sequence ID" value="NZ_JAGIOO010000001.1"/>
</dbReference>